<evidence type="ECO:0000313" key="3">
    <source>
        <dbReference type="Proteomes" id="UP000253370"/>
    </source>
</evidence>
<keyword evidence="1" id="KW-0732">Signal</keyword>
<dbReference type="GO" id="GO:0043165">
    <property type="term" value="P:Gram-negative-bacterium-type cell outer membrane assembly"/>
    <property type="evidence" value="ECO:0007669"/>
    <property type="project" value="InterPro"/>
</dbReference>
<dbReference type="InterPro" id="IPR007485">
    <property type="entry name" value="LPS_assembly_LptE"/>
</dbReference>
<accession>A0A365UAM0</accession>
<evidence type="ECO:0008006" key="4">
    <source>
        <dbReference type="Google" id="ProtNLM"/>
    </source>
</evidence>
<dbReference type="Pfam" id="PF04390">
    <property type="entry name" value="LptE"/>
    <property type="match status" value="1"/>
</dbReference>
<name>A0A365UAM0_9RHOB</name>
<keyword evidence="3" id="KW-1185">Reference proteome</keyword>
<proteinExistence type="predicted"/>
<reference evidence="2 3" key="1">
    <citation type="submission" date="2018-07" db="EMBL/GenBank/DDBJ databases">
        <title>Rhodosalinus sp. strain E84T genomic sequence and assembly.</title>
        <authorList>
            <person name="Liu Z.-W."/>
            <person name="Lu D.-C."/>
        </authorList>
    </citation>
    <scope>NUCLEOTIDE SEQUENCE [LARGE SCALE GENOMIC DNA]</scope>
    <source>
        <strain evidence="2 3">E84</strain>
    </source>
</reference>
<dbReference type="PROSITE" id="PS51257">
    <property type="entry name" value="PROKAR_LIPOPROTEIN"/>
    <property type="match status" value="1"/>
</dbReference>
<sequence length="168" mass="17790">MWCSDRRRLLILGAAALTAGCGFAPVHAPGGGGGAIAGQVAMPVPDSRAEYLFVRRLEERLGPAPAPRYRLEAPLRVTRDSLGTTPDGRTTRYHYAGTADWRLRAADAAPEAPPVAQGRVEAFTGYSATGSTLATRAAERDAEARLATLLADQLVERLLLAARELPAA</sequence>
<dbReference type="GO" id="GO:0019867">
    <property type="term" value="C:outer membrane"/>
    <property type="evidence" value="ECO:0007669"/>
    <property type="project" value="InterPro"/>
</dbReference>
<organism evidence="2 3">
    <name type="scientific">Rhodosalinus halophilus</name>
    <dbReference type="NCBI Taxonomy" id="2259333"/>
    <lineage>
        <taxon>Bacteria</taxon>
        <taxon>Pseudomonadati</taxon>
        <taxon>Pseudomonadota</taxon>
        <taxon>Alphaproteobacteria</taxon>
        <taxon>Rhodobacterales</taxon>
        <taxon>Paracoccaceae</taxon>
        <taxon>Rhodosalinus</taxon>
    </lineage>
</organism>
<feature type="chain" id="PRO_5016852183" description="LPS-assembly lipoprotein" evidence="1">
    <location>
        <begin position="25"/>
        <end position="168"/>
    </location>
</feature>
<dbReference type="Proteomes" id="UP000253370">
    <property type="component" value="Unassembled WGS sequence"/>
</dbReference>
<protein>
    <recommendedName>
        <fullName evidence="4">LPS-assembly lipoprotein</fullName>
    </recommendedName>
</protein>
<dbReference type="RefSeq" id="WP_113288497.1">
    <property type="nucleotide sequence ID" value="NZ_QNTQ01000005.1"/>
</dbReference>
<gene>
    <name evidence="2" type="ORF">DRV85_05765</name>
</gene>
<dbReference type="EMBL" id="QNTQ01000005">
    <property type="protein sequence ID" value="RBI86260.1"/>
    <property type="molecule type" value="Genomic_DNA"/>
</dbReference>
<dbReference type="Gene3D" id="3.30.160.150">
    <property type="entry name" value="Lipoprotein like domain"/>
    <property type="match status" value="1"/>
</dbReference>
<feature type="signal peptide" evidence="1">
    <location>
        <begin position="1"/>
        <end position="24"/>
    </location>
</feature>
<dbReference type="OrthoDB" id="7629596at2"/>
<comment type="caution">
    <text evidence="2">The sequence shown here is derived from an EMBL/GenBank/DDBJ whole genome shotgun (WGS) entry which is preliminary data.</text>
</comment>
<evidence type="ECO:0000313" key="2">
    <source>
        <dbReference type="EMBL" id="RBI86260.1"/>
    </source>
</evidence>
<dbReference type="AlphaFoldDB" id="A0A365UAM0"/>
<evidence type="ECO:0000256" key="1">
    <source>
        <dbReference type="SAM" id="SignalP"/>
    </source>
</evidence>